<name>Q48895_MICAE</name>
<feature type="region of interest" description="Disordered" evidence="1">
    <location>
        <begin position="48"/>
        <end position="94"/>
    </location>
</feature>
<geneLocation type="plasmid" evidence="2">
    <name>pMA2</name>
</geneLocation>
<keyword evidence="2" id="KW-0614">Plasmid</keyword>
<dbReference type="EMBL" id="D17448">
    <property type="protein sequence ID" value="BAA04263.1"/>
    <property type="molecule type" value="Genomic_DNA"/>
</dbReference>
<proteinExistence type="predicted"/>
<protein>
    <submittedName>
        <fullName evidence="2">Uncharacterized protein</fullName>
    </submittedName>
</protein>
<evidence type="ECO:0000256" key="1">
    <source>
        <dbReference type="SAM" id="MobiDB-lite"/>
    </source>
</evidence>
<sequence length="94" mass="10884">MAVARKILRFFRIRRSQRKVFRPRVRSAGGDINNSILQRVCQIRQRYPRSLGSPIRDRARSTARIFPPGRQREDQPPDRPSAGFHPPGGGERHN</sequence>
<evidence type="ECO:0000313" key="2">
    <source>
        <dbReference type="EMBL" id="BAA04263.1"/>
    </source>
</evidence>
<reference evidence="2" key="1">
    <citation type="journal article" date="1995" name="Biosci. Biotechnol. Biochem.">
        <title>Structure and replication of cryptic plasmids, pMA1 and pMA2, from a unicellular cyanobacterium, Microcystis aeruginosa.</title>
        <authorList>
            <person name="Tominaga H."/>
            <person name="Kawagishi S."/>
            <person name="Ashida H."/>
            <person name="Sawa Y."/>
            <person name="Ochiai H."/>
        </authorList>
    </citation>
    <scope>NUCLEOTIDE SEQUENCE</scope>
    <source>
        <strain evidence="2">Kutzing</strain>
        <plasmid evidence="2">pMA2</plasmid>
    </source>
</reference>
<organism evidence="2">
    <name type="scientific">Microcystis aeruginosa</name>
    <dbReference type="NCBI Taxonomy" id="1126"/>
    <lineage>
        <taxon>Bacteria</taxon>
        <taxon>Bacillati</taxon>
        <taxon>Cyanobacteriota</taxon>
        <taxon>Cyanophyceae</taxon>
        <taxon>Oscillatoriophycideae</taxon>
        <taxon>Chroococcales</taxon>
        <taxon>Microcystaceae</taxon>
        <taxon>Microcystis</taxon>
    </lineage>
</organism>
<accession>Q48895</accession>
<dbReference type="AlphaFoldDB" id="Q48895"/>